<accession>A0A6H5J5N7</accession>
<dbReference type="Proteomes" id="UP000479190">
    <property type="component" value="Unassembled WGS sequence"/>
</dbReference>
<protein>
    <submittedName>
        <fullName evidence="2">Uncharacterized protein</fullName>
    </submittedName>
</protein>
<keyword evidence="3" id="KW-1185">Reference proteome</keyword>
<reference evidence="2 3" key="1">
    <citation type="submission" date="2020-02" db="EMBL/GenBank/DDBJ databases">
        <authorList>
            <person name="Ferguson B K."/>
        </authorList>
    </citation>
    <scope>NUCLEOTIDE SEQUENCE [LARGE SCALE GENOMIC DNA]</scope>
</reference>
<feature type="compositionally biased region" description="Basic and acidic residues" evidence="1">
    <location>
        <begin position="7"/>
        <end position="17"/>
    </location>
</feature>
<sequence>MPAMCDHAADGSEKGDTTIDDGIVQDRRKNIDRKWTFIPNGLTRRAFQVRVMDLLQNFFAVSWYPILKLPIEKNGKFH</sequence>
<feature type="region of interest" description="Disordered" evidence="1">
    <location>
        <begin position="1"/>
        <end position="20"/>
    </location>
</feature>
<evidence type="ECO:0000313" key="2">
    <source>
        <dbReference type="EMBL" id="CAB0045047.1"/>
    </source>
</evidence>
<gene>
    <name evidence="2" type="ORF">TBRA_LOCUS16604</name>
</gene>
<evidence type="ECO:0000256" key="1">
    <source>
        <dbReference type="SAM" id="MobiDB-lite"/>
    </source>
</evidence>
<dbReference type="AlphaFoldDB" id="A0A6H5J5N7"/>
<organism evidence="2 3">
    <name type="scientific">Trichogramma brassicae</name>
    <dbReference type="NCBI Taxonomy" id="86971"/>
    <lineage>
        <taxon>Eukaryota</taxon>
        <taxon>Metazoa</taxon>
        <taxon>Ecdysozoa</taxon>
        <taxon>Arthropoda</taxon>
        <taxon>Hexapoda</taxon>
        <taxon>Insecta</taxon>
        <taxon>Pterygota</taxon>
        <taxon>Neoptera</taxon>
        <taxon>Endopterygota</taxon>
        <taxon>Hymenoptera</taxon>
        <taxon>Apocrita</taxon>
        <taxon>Proctotrupomorpha</taxon>
        <taxon>Chalcidoidea</taxon>
        <taxon>Trichogrammatidae</taxon>
        <taxon>Trichogramma</taxon>
    </lineage>
</organism>
<dbReference type="EMBL" id="CADCXV010001519">
    <property type="protein sequence ID" value="CAB0045047.1"/>
    <property type="molecule type" value="Genomic_DNA"/>
</dbReference>
<evidence type="ECO:0000313" key="3">
    <source>
        <dbReference type="Proteomes" id="UP000479190"/>
    </source>
</evidence>
<feature type="non-terminal residue" evidence="2">
    <location>
        <position position="78"/>
    </location>
</feature>
<name>A0A6H5J5N7_9HYME</name>
<proteinExistence type="predicted"/>